<accession>A0A401ULY0</accession>
<dbReference type="SUPFAM" id="SSF56281">
    <property type="entry name" value="Metallo-hydrolase/oxidoreductase"/>
    <property type="match status" value="1"/>
</dbReference>
<dbReference type="PANTHER" id="PTHR13754">
    <property type="entry name" value="METALLO-BETA-LACTAMASE SUPERFAMILY PROTEIN"/>
    <property type="match status" value="1"/>
</dbReference>
<comment type="caution">
    <text evidence="2">The sequence shown here is derived from an EMBL/GenBank/DDBJ whole genome shotgun (WGS) entry which is preliminary data.</text>
</comment>
<dbReference type="SMART" id="SM00849">
    <property type="entry name" value="Lactamase_B"/>
    <property type="match status" value="1"/>
</dbReference>
<dbReference type="InterPro" id="IPR052926">
    <property type="entry name" value="Metallo-beta-lactamase_dom"/>
</dbReference>
<protein>
    <recommendedName>
        <fullName evidence="1">Metallo-beta-lactamase domain-containing protein</fullName>
    </recommendedName>
</protein>
<dbReference type="OrthoDB" id="9803916at2"/>
<dbReference type="InterPro" id="IPR041712">
    <property type="entry name" value="DHPS-like_MBL-fold"/>
</dbReference>
<evidence type="ECO:0000313" key="3">
    <source>
        <dbReference type="Proteomes" id="UP000287872"/>
    </source>
</evidence>
<dbReference type="Pfam" id="PF00753">
    <property type="entry name" value="Lactamase_B"/>
    <property type="match status" value="1"/>
</dbReference>
<organism evidence="2 3">
    <name type="scientific">Clostridium tagluense</name>
    <dbReference type="NCBI Taxonomy" id="360422"/>
    <lineage>
        <taxon>Bacteria</taxon>
        <taxon>Bacillati</taxon>
        <taxon>Bacillota</taxon>
        <taxon>Clostridia</taxon>
        <taxon>Eubacteriales</taxon>
        <taxon>Clostridiaceae</taxon>
        <taxon>Clostridium</taxon>
    </lineage>
</organism>
<dbReference type="CDD" id="cd07713">
    <property type="entry name" value="DHPS-like_MBL-fold"/>
    <property type="match status" value="1"/>
</dbReference>
<reference evidence="2 3" key="1">
    <citation type="submission" date="2018-11" db="EMBL/GenBank/DDBJ databases">
        <title>Genome sequencing and assembly of Clostridium tagluense strain A121.</title>
        <authorList>
            <person name="Murakami T."/>
            <person name="Segawa T."/>
            <person name="Shcherbakova V.A."/>
            <person name="Mori H."/>
            <person name="Yoshimura Y."/>
        </authorList>
    </citation>
    <scope>NUCLEOTIDE SEQUENCE [LARGE SCALE GENOMIC DNA]</scope>
    <source>
        <strain evidence="2 3">A121</strain>
    </source>
</reference>
<feature type="domain" description="Metallo-beta-lactamase" evidence="1">
    <location>
        <begin position="20"/>
        <end position="185"/>
    </location>
</feature>
<dbReference type="RefSeq" id="WP_125001336.1">
    <property type="nucleotide sequence ID" value="NZ_BHYK01000010.1"/>
</dbReference>
<evidence type="ECO:0000259" key="1">
    <source>
        <dbReference type="SMART" id="SM00849"/>
    </source>
</evidence>
<dbReference type="AlphaFoldDB" id="A0A401ULY0"/>
<dbReference type="PANTHER" id="PTHR13754:SF13">
    <property type="entry name" value="METALLO-BETA-LACTAMASE SUPERFAMILY PROTEIN (AFU_ORTHOLOGUE AFUA_3G07630)"/>
    <property type="match status" value="1"/>
</dbReference>
<dbReference type="Gene3D" id="3.60.15.10">
    <property type="entry name" value="Ribonuclease Z/Hydroxyacylglutathione hydrolase-like"/>
    <property type="match status" value="1"/>
</dbReference>
<gene>
    <name evidence="2" type="ORF">Ctaglu_21630</name>
</gene>
<dbReference type="EMBL" id="BHYK01000010">
    <property type="protein sequence ID" value="GCD10540.1"/>
    <property type="molecule type" value="Genomic_DNA"/>
</dbReference>
<keyword evidence="3" id="KW-1185">Reference proteome</keyword>
<dbReference type="GO" id="GO:0016740">
    <property type="term" value="F:transferase activity"/>
    <property type="evidence" value="ECO:0007669"/>
    <property type="project" value="TreeGrafter"/>
</dbReference>
<evidence type="ECO:0000313" key="2">
    <source>
        <dbReference type="EMBL" id="GCD10540.1"/>
    </source>
</evidence>
<sequence length="275" mass="31045">MKVITLFENRTISKEYKCKHGLSLYIETANHKILFDTGTDQSFAYNASKLGVNLEDIDIAVISHGHYDHGGGLETFLKLNSKAKIYMGKGAFDNHLVKLLGIIKFNIGLKKELINNNRFVFVDGMTIIDDEITLFGDVKGNKLQPKGNDRLLKECSNKSIEKDDFEHEINLLINEDNKNSLFCGCAHKGIINIIERTKDFIDRDLNTVIGGFHLMRMNIENQDSKAFLNSLSADLISSSVDKYYTCHCTGEKAYSYLSKTMNNLNELKTGMVIEV</sequence>
<dbReference type="Proteomes" id="UP000287872">
    <property type="component" value="Unassembled WGS sequence"/>
</dbReference>
<dbReference type="InterPro" id="IPR036866">
    <property type="entry name" value="RibonucZ/Hydroxyglut_hydro"/>
</dbReference>
<name>A0A401ULY0_9CLOT</name>
<proteinExistence type="predicted"/>
<dbReference type="InterPro" id="IPR001279">
    <property type="entry name" value="Metallo-B-lactamas"/>
</dbReference>